<proteinExistence type="inferred from homology"/>
<evidence type="ECO:0000259" key="6">
    <source>
        <dbReference type="Pfam" id="PF07992"/>
    </source>
</evidence>
<dbReference type="SUPFAM" id="SSF51905">
    <property type="entry name" value="FAD/NAD(P)-binding domain"/>
    <property type="match status" value="1"/>
</dbReference>
<evidence type="ECO:0000313" key="7">
    <source>
        <dbReference type="EMBL" id="KAK7460998.1"/>
    </source>
</evidence>
<dbReference type="PRINTS" id="PR00469">
    <property type="entry name" value="PNDRDTASEII"/>
</dbReference>
<gene>
    <name evidence="7" type="ORF">VKT23_008925</name>
</gene>
<keyword evidence="5" id="KW-1133">Transmembrane helix</keyword>
<dbReference type="Gene3D" id="3.50.50.100">
    <property type="match status" value="1"/>
</dbReference>
<evidence type="ECO:0000256" key="3">
    <source>
        <dbReference type="ARBA" id="ARBA00022827"/>
    </source>
</evidence>
<keyword evidence="3" id="KW-0274">FAD</keyword>
<dbReference type="PANTHER" id="PTHR43735">
    <property type="entry name" value="APOPTOSIS-INDUCING FACTOR 1"/>
    <property type="match status" value="1"/>
</dbReference>
<comment type="similarity">
    <text evidence="1">Belongs to the FAD-dependent oxidoreductase family.</text>
</comment>
<feature type="transmembrane region" description="Helical" evidence="5">
    <location>
        <begin position="345"/>
        <end position="365"/>
    </location>
</feature>
<keyword evidence="4" id="KW-0560">Oxidoreductase</keyword>
<sequence length="381" mass="41266">MSDKKTIVIIGGGSAGAAIARALSKALSPETHRIIVINPRPYLILLPASLRMVVSNVDNLDDPEKGALVPYDKLFLNDNGTVIQAAVTEVIQKPGEKNGSVILNTGEEIEYDALVLASGARWGGPIDFPEGDKTVLFDYIAERREEFARAKDVLIVGGGSVAVELAGEIKDIWPDKPVTIIQRDTKLLNSTYTDRFRTRMQAQVESRGINLILGDSLDIEGEIPSSTPAEGLKTKKGKVLKADLVVRATGAKPNTSYLPTSLSSVLTPKGTVKVQPTLQLPGYPNIFAAGDIIEWDEQKQASKAGLGHTPVVTNNIQEYLKGGKKMKEYKGSMEMIIVTNGKSNGLGYFNILWGIVLGTWLSVLIKSRTLLVSMARKSIRN</sequence>
<dbReference type="InterPro" id="IPR036188">
    <property type="entry name" value="FAD/NAD-bd_sf"/>
</dbReference>
<keyword evidence="8" id="KW-1185">Reference proteome</keyword>
<comment type="caution">
    <text evidence="7">The sequence shown here is derived from an EMBL/GenBank/DDBJ whole genome shotgun (WGS) entry which is preliminary data.</text>
</comment>
<keyword evidence="5" id="KW-0812">Transmembrane</keyword>
<dbReference type="Proteomes" id="UP001498398">
    <property type="component" value="Unassembled WGS sequence"/>
</dbReference>
<evidence type="ECO:0000313" key="8">
    <source>
        <dbReference type="Proteomes" id="UP001498398"/>
    </source>
</evidence>
<organism evidence="7 8">
    <name type="scientific">Marasmiellus scandens</name>
    <dbReference type="NCBI Taxonomy" id="2682957"/>
    <lineage>
        <taxon>Eukaryota</taxon>
        <taxon>Fungi</taxon>
        <taxon>Dikarya</taxon>
        <taxon>Basidiomycota</taxon>
        <taxon>Agaricomycotina</taxon>
        <taxon>Agaricomycetes</taxon>
        <taxon>Agaricomycetidae</taxon>
        <taxon>Agaricales</taxon>
        <taxon>Marasmiineae</taxon>
        <taxon>Omphalotaceae</taxon>
        <taxon>Marasmiellus</taxon>
    </lineage>
</organism>
<dbReference type="PRINTS" id="PR00368">
    <property type="entry name" value="FADPNR"/>
</dbReference>
<dbReference type="PANTHER" id="PTHR43735:SF3">
    <property type="entry name" value="FERROPTOSIS SUPPRESSOR PROTEIN 1"/>
    <property type="match status" value="1"/>
</dbReference>
<dbReference type="EMBL" id="JBANRG010000014">
    <property type="protein sequence ID" value="KAK7460998.1"/>
    <property type="molecule type" value="Genomic_DNA"/>
</dbReference>
<dbReference type="Pfam" id="PF07992">
    <property type="entry name" value="Pyr_redox_2"/>
    <property type="match status" value="1"/>
</dbReference>
<evidence type="ECO:0000256" key="2">
    <source>
        <dbReference type="ARBA" id="ARBA00022630"/>
    </source>
</evidence>
<accession>A0ABR1JIR6</accession>
<evidence type="ECO:0000256" key="1">
    <source>
        <dbReference type="ARBA" id="ARBA00006442"/>
    </source>
</evidence>
<dbReference type="InterPro" id="IPR023753">
    <property type="entry name" value="FAD/NAD-binding_dom"/>
</dbReference>
<name>A0ABR1JIR6_9AGAR</name>
<reference evidence="7 8" key="1">
    <citation type="submission" date="2024-01" db="EMBL/GenBank/DDBJ databases">
        <title>A draft genome for the cacao thread blight pathogen Marasmiellus scandens.</title>
        <authorList>
            <person name="Baruah I.K."/>
            <person name="Leung J."/>
            <person name="Bukari Y."/>
            <person name="Amoako-Attah I."/>
            <person name="Meinhardt L.W."/>
            <person name="Bailey B.A."/>
            <person name="Cohen S.P."/>
        </authorList>
    </citation>
    <scope>NUCLEOTIDE SEQUENCE [LARGE SCALE GENOMIC DNA]</scope>
    <source>
        <strain evidence="7 8">GH-19</strain>
    </source>
</reference>
<protein>
    <recommendedName>
        <fullName evidence="6">FAD/NAD(P)-binding domain-containing protein</fullName>
    </recommendedName>
</protein>
<evidence type="ECO:0000256" key="4">
    <source>
        <dbReference type="ARBA" id="ARBA00023002"/>
    </source>
</evidence>
<feature type="domain" description="FAD/NAD(P)-binding" evidence="6">
    <location>
        <begin position="6"/>
        <end position="301"/>
    </location>
</feature>
<evidence type="ECO:0000256" key="5">
    <source>
        <dbReference type="SAM" id="Phobius"/>
    </source>
</evidence>
<keyword evidence="5" id="KW-0472">Membrane</keyword>
<keyword evidence="2" id="KW-0285">Flavoprotein</keyword>